<accession>A0A1E7LPM9</accession>
<evidence type="ECO:0000313" key="3">
    <source>
        <dbReference type="Proteomes" id="UP000175971"/>
    </source>
</evidence>
<evidence type="ECO:0000313" key="2">
    <source>
        <dbReference type="EMBL" id="OEV18162.1"/>
    </source>
</evidence>
<dbReference type="Proteomes" id="UP000175971">
    <property type="component" value="Unassembled WGS sequence"/>
</dbReference>
<keyword evidence="1" id="KW-0472">Membrane</keyword>
<keyword evidence="1" id="KW-1133">Transmembrane helix</keyword>
<keyword evidence="1" id="KW-0812">Transmembrane</keyword>
<dbReference type="RefSeq" id="WP_070202598.1">
    <property type="nucleotide sequence ID" value="NZ_LJGZ01000094.1"/>
</dbReference>
<dbReference type="EMBL" id="LJGZ01000094">
    <property type="protein sequence ID" value="OEV18162.1"/>
    <property type="molecule type" value="Genomic_DNA"/>
</dbReference>
<feature type="transmembrane region" description="Helical" evidence="1">
    <location>
        <begin position="15"/>
        <end position="34"/>
    </location>
</feature>
<evidence type="ECO:0000256" key="1">
    <source>
        <dbReference type="SAM" id="Phobius"/>
    </source>
</evidence>
<sequence>MEQIKELIAANPVRARAAVVALVSALAGVVPSLAGLDVEGVAGVVVGLVALLCGADAAKRVTLNETSEMDVMAAARDCCACPHQMPEGVTELGHVEVTAELSRKDLARRG</sequence>
<name>A0A1E7LPM9_9ACTN</name>
<gene>
    <name evidence="2" type="ORF">AN221_23770</name>
</gene>
<reference evidence="2 3" key="1">
    <citation type="journal article" date="2016" name="Front. Microbiol.">
        <title>Comparative Genomics Analysis of Streptomyces Species Reveals Their Adaptation to the Marine Environment and Their Diversity at the Genomic Level.</title>
        <authorList>
            <person name="Tian X."/>
            <person name="Zhang Z."/>
            <person name="Yang T."/>
            <person name="Chen M."/>
            <person name="Li J."/>
            <person name="Chen F."/>
            <person name="Yang J."/>
            <person name="Li W."/>
            <person name="Zhang B."/>
            <person name="Zhang Z."/>
            <person name="Wu J."/>
            <person name="Zhang C."/>
            <person name="Long L."/>
            <person name="Xiao J."/>
        </authorList>
    </citation>
    <scope>NUCLEOTIDE SEQUENCE [LARGE SCALE GENOMIC DNA]</scope>
    <source>
        <strain evidence="2 3">SCSIO M10372</strain>
    </source>
</reference>
<keyword evidence="3" id="KW-1185">Reference proteome</keyword>
<feature type="transmembrane region" description="Helical" evidence="1">
    <location>
        <begin position="40"/>
        <end position="58"/>
    </location>
</feature>
<dbReference type="AlphaFoldDB" id="A0A1E7LPM9"/>
<protein>
    <submittedName>
        <fullName evidence="2">Uncharacterized protein</fullName>
    </submittedName>
</protein>
<proteinExistence type="predicted"/>
<dbReference type="GeneID" id="97339890"/>
<comment type="caution">
    <text evidence="2">The sequence shown here is derived from an EMBL/GenBank/DDBJ whole genome shotgun (WGS) entry which is preliminary data.</text>
</comment>
<organism evidence="2 3">
    <name type="scientific">Streptomyces nanshensis</name>
    <dbReference type="NCBI Taxonomy" id="518642"/>
    <lineage>
        <taxon>Bacteria</taxon>
        <taxon>Bacillati</taxon>
        <taxon>Actinomycetota</taxon>
        <taxon>Actinomycetes</taxon>
        <taxon>Kitasatosporales</taxon>
        <taxon>Streptomycetaceae</taxon>
        <taxon>Streptomyces</taxon>
    </lineage>
</organism>